<dbReference type="InterPro" id="IPR000276">
    <property type="entry name" value="GPCR_Rhodpsn"/>
</dbReference>
<evidence type="ECO:0000256" key="9">
    <source>
        <dbReference type="SAM" id="MobiDB-lite"/>
    </source>
</evidence>
<feature type="transmembrane region" description="Helical" evidence="10">
    <location>
        <begin position="103"/>
        <end position="125"/>
    </location>
</feature>
<sequence length="397" mass="44789">MCKLYYFVQSVSYTASVIILTVISMERYLAIIHPMLSKRLTSTCLHGAVVVIVWFIAVIYSLPIPVAYDVFSLSSPDDPSTSVHFCYQMRKLNMKAYVTVNFVLWYVVPLVLMVVMYTSISIVLWRTSSGRPASERFLRRPDTFRLTPTTPTTTGAKDTCVTNTTDLDRCYINQHVGFSSSPRGTPSVSPVINSWRKFSTTPAVARPTRLPVPSLAYDPSRAGYGDRLKVSSPLRNGLGRDPFDGRRQSAGSRSPSSPVCTRSLSSPGQRARSPSSPGDALPRTPGQRKSSTELMLRTQTKRRNPLVARRKVIRLLIAIIVSFAACVLPHHVRLLWQTWTTRRHYTHENLLVPPVTFLLFYFNSCLNPFLYAFLSDNFRQSLAQLLSCRRLCRLKGR</sequence>
<comment type="subcellular location">
    <subcellularLocation>
        <location evidence="1">Membrane</location>
        <topology evidence="1">Multi-pass membrane protein</topology>
    </subcellularLocation>
</comment>
<evidence type="ECO:0000256" key="1">
    <source>
        <dbReference type="ARBA" id="ARBA00004141"/>
    </source>
</evidence>
<accession>A0AAD9KL09</accession>
<comment type="similarity">
    <text evidence="8">Belongs to the G-protein coupled receptor 1 family.</text>
</comment>
<organism evidence="12 13">
    <name type="scientific">Ridgeia piscesae</name>
    <name type="common">Tubeworm</name>
    <dbReference type="NCBI Taxonomy" id="27915"/>
    <lineage>
        <taxon>Eukaryota</taxon>
        <taxon>Metazoa</taxon>
        <taxon>Spiralia</taxon>
        <taxon>Lophotrochozoa</taxon>
        <taxon>Annelida</taxon>
        <taxon>Polychaeta</taxon>
        <taxon>Sedentaria</taxon>
        <taxon>Canalipalpata</taxon>
        <taxon>Sabellida</taxon>
        <taxon>Siboglinidae</taxon>
        <taxon>Ridgeia</taxon>
    </lineage>
</organism>
<keyword evidence="2 8" id="KW-0812">Transmembrane</keyword>
<dbReference type="InterPro" id="IPR017452">
    <property type="entry name" value="GPCR_Rhodpsn_7TM"/>
</dbReference>
<feature type="transmembrane region" description="Helical" evidence="10">
    <location>
        <begin position="44"/>
        <end position="68"/>
    </location>
</feature>
<keyword evidence="5 10" id="KW-0472">Membrane</keyword>
<comment type="caution">
    <text evidence="12">The sequence shown here is derived from an EMBL/GenBank/DDBJ whole genome shotgun (WGS) entry which is preliminary data.</text>
</comment>
<evidence type="ECO:0000313" key="13">
    <source>
        <dbReference type="Proteomes" id="UP001209878"/>
    </source>
</evidence>
<dbReference type="PRINTS" id="PR00237">
    <property type="entry name" value="GPCRRHODOPSN"/>
</dbReference>
<evidence type="ECO:0000256" key="10">
    <source>
        <dbReference type="SAM" id="Phobius"/>
    </source>
</evidence>
<feature type="transmembrane region" description="Helical" evidence="10">
    <location>
        <begin position="6"/>
        <end position="23"/>
    </location>
</feature>
<dbReference type="PROSITE" id="PS50262">
    <property type="entry name" value="G_PROTEIN_RECEP_F1_2"/>
    <property type="match status" value="1"/>
</dbReference>
<feature type="domain" description="G-protein coupled receptors family 1 profile" evidence="11">
    <location>
        <begin position="1"/>
        <end position="371"/>
    </location>
</feature>
<dbReference type="Gene3D" id="1.20.1070.10">
    <property type="entry name" value="Rhodopsin 7-helix transmembrane proteins"/>
    <property type="match status" value="2"/>
</dbReference>
<feature type="compositionally biased region" description="Polar residues" evidence="9">
    <location>
        <begin position="249"/>
        <end position="276"/>
    </location>
</feature>
<evidence type="ECO:0000256" key="7">
    <source>
        <dbReference type="ARBA" id="ARBA00023224"/>
    </source>
</evidence>
<protein>
    <recommendedName>
        <fullName evidence="11">G-protein coupled receptors family 1 profile domain-containing protein</fullName>
    </recommendedName>
</protein>
<evidence type="ECO:0000256" key="6">
    <source>
        <dbReference type="ARBA" id="ARBA00023170"/>
    </source>
</evidence>
<keyword evidence="6 8" id="KW-0675">Receptor</keyword>
<feature type="transmembrane region" description="Helical" evidence="10">
    <location>
        <begin position="312"/>
        <end position="331"/>
    </location>
</feature>
<gene>
    <name evidence="12" type="ORF">NP493_907g00000</name>
</gene>
<keyword evidence="13" id="KW-1185">Reference proteome</keyword>
<evidence type="ECO:0000259" key="11">
    <source>
        <dbReference type="PROSITE" id="PS50262"/>
    </source>
</evidence>
<name>A0AAD9KL09_RIDPI</name>
<dbReference type="Pfam" id="PF00001">
    <property type="entry name" value="7tm_1"/>
    <property type="match status" value="1"/>
</dbReference>
<evidence type="ECO:0000256" key="3">
    <source>
        <dbReference type="ARBA" id="ARBA00022989"/>
    </source>
</evidence>
<dbReference type="EMBL" id="JAODUO010000905">
    <property type="protein sequence ID" value="KAK2173084.1"/>
    <property type="molecule type" value="Genomic_DNA"/>
</dbReference>
<dbReference type="PANTHER" id="PTHR45695">
    <property type="entry name" value="LEUCOKININ RECEPTOR-RELATED"/>
    <property type="match status" value="1"/>
</dbReference>
<evidence type="ECO:0000313" key="12">
    <source>
        <dbReference type="EMBL" id="KAK2173084.1"/>
    </source>
</evidence>
<dbReference type="PANTHER" id="PTHR45695:SF9">
    <property type="entry name" value="LEUCOKININ RECEPTOR"/>
    <property type="match status" value="1"/>
</dbReference>
<dbReference type="PROSITE" id="PS00237">
    <property type="entry name" value="G_PROTEIN_RECEP_F1_1"/>
    <property type="match status" value="1"/>
</dbReference>
<feature type="transmembrane region" description="Helical" evidence="10">
    <location>
        <begin position="351"/>
        <end position="374"/>
    </location>
</feature>
<dbReference type="AlphaFoldDB" id="A0AAD9KL09"/>
<keyword evidence="7 8" id="KW-0807">Transducer</keyword>
<keyword evidence="4 8" id="KW-0297">G-protein coupled receptor</keyword>
<reference evidence="12" key="1">
    <citation type="journal article" date="2023" name="Mol. Biol. Evol.">
        <title>Third-Generation Sequencing Reveals the Adaptive Role of the Epigenome in Three Deep-Sea Polychaetes.</title>
        <authorList>
            <person name="Perez M."/>
            <person name="Aroh O."/>
            <person name="Sun Y."/>
            <person name="Lan Y."/>
            <person name="Juniper S.K."/>
            <person name="Young C.R."/>
            <person name="Angers B."/>
            <person name="Qian P.Y."/>
        </authorList>
    </citation>
    <scope>NUCLEOTIDE SEQUENCE</scope>
    <source>
        <strain evidence="12">R07B-5</strain>
    </source>
</reference>
<evidence type="ECO:0000256" key="2">
    <source>
        <dbReference type="ARBA" id="ARBA00022692"/>
    </source>
</evidence>
<dbReference type="Proteomes" id="UP001209878">
    <property type="component" value="Unassembled WGS sequence"/>
</dbReference>
<dbReference type="SUPFAM" id="SSF81321">
    <property type="entry name" value="Family A G protein-coupled receptor-like"/>
    <property type="match status" value="1"/>
</dbReference>
<evidence type="ECO:0000256" key="5">
    <source>
        <dbReference type="ARBA" id="ARBA00023136"/>
    </source>
</evidence>
<evidence type="ECO:0000256" key="8">
    <source>
        <dbReference type="RuleBase" id="RU000688"/>
    </source>
</evidence>
<feature type="region of interest" description="Disordered" evidence="9">
    <location>
        <begin position="210"/>
        <end position="299"/>
    </location>
</feature>
<dbReference type="GO" id="GO:0004930">
    <property type="term" value="F:G protein-coupled receptor activity"/>
    <property type="evidence" value="ECO:0007669"/>
    <property type="project" value="UniProtKB-KW"/>
</dbReference>
<dbReference type="GO" id="GO:0005886">
    <property type="term" value="C:plasma membrane"/>
    <property type="evidence" value="ECO:0007669"/>
    <property type="project" value="TreeGrafter"/>
</dbReference>
<proteinExistence type="inferred from homology"/>
<keyword evidence="3 10" id="KW-1133">Transmembrane helix</keyword>
<evidence type="ECO:0000256" key="4">
    <source>
        <dbReference type="ARBA" id="ARBA00023040"/>
    </source>
</evidence>